<dbReference type="EMBL" id="HACA01018499">
    <property type="protein sequence ID" value="CDW35860.1"/>
    <property type="molecule type" value="Transcribed_RNA"/>
</dbReference>
<evidence type="ECO:0000256" key="3">
    <source>
        <dbReference type="ARBA" id="ARBA00022729"/>
    </source>
</evidence>
<evidence type="ECO:0000256" key="7">
    <source>
        <dbReference type="SAM" id="Coils"/>
    </source>
</evidence>
<dbReference type="AlphaFoldDB" id="A0A0K2UCV7"/>
<dbReference type="InterPro" id="IPR001005">
    <property type="entry name" value="SANT/Myb"/>
</dbReference>
<keyword evidence="4 9" id="KW-1133">Transmembrane helix</keyword>
<keyword evidence="2 9" id="KW-0812">Transmembrane</keyword>
<keyword evidence="7" id="KW-0175">Coiled coil</keyword>
<feature type="coiled-coil region" evidence="7">
    <location>
        <begin position="263"/>
        <end position="301"/>
    </location>
</feature>
<evidence type="ECO:0000256" key="4">
    <source>
        <dbReference type="ARBA" id="ARBA00022989"/>
    </source>
</evidence>
<evidence type="ECO:0000259" key="11">
    <source>
        <dbReference type="PROSITE" id="PS50090"/>
    </source>
</evidence>
<accession>A0A0K2UCV7</accession>
<dbReference type="Gene3D" id="1.10.10.60">
    <property type="entry name" value="Homeodomain-like"/>
    <property type="match status" value="2"/>
</dbReference>
<dbReference type="PANTHER" id="PTHR44653:SF2">
    <property type="entry name" value="DNAJ HOMOLOG SUBFAMILY C MEMBER 1"/>
    <property type="match status" value="1"/>
</dbReference>
<dbReference type="SUPFAM" id="SSF46689">
    <property type="entry name" value="Homeodomain-like"/>
    <property type="match status" value="2"/>
</dbReference>
<evidence type="ECO:0000256" key="8">
    <source>
        <dbReference type="SAM" id="MobiDB-lite"/>
    </source>
</evidence>
<evidence type="ECO:0000256" key="9">
    <source>
        <dbReference type="SAM" id="Phobius"/>
    </source>
</evidence>
<dbReference type="SUPFAM" id="SSF46565">
    <property type="entry name" value="Chaperone J-domain"/>
    <property type="match status" value="1"/>
</dbReference>
<evidence type="ECO:0000313" key="12">
    <source>
        <dbReference type="EMBL" id="CDW35860.1"/>
    </source>
</evidence>
<dbReference type="CDD" id="cd06257">
    <property type="entry name" value="DnaJ"/>
    <property type="match status" value="1"/>
</dbReference>
<dbReference type="PROSITE" id="PS50090">
    <property type="entry name" value="MYB_LIKE"/>
    <property type="match status" value="1"/>
</dbReference>
<evidence type="ECO:0000256" key="1">
    <source>
        <dbReference type="ARBA" id="ARBA00004123"/>
    </source>
</evidence>
<evidence type="ECO:0000256" key="2">
    <source>
        <dbReference type="ARBA" id="ARBA00022692"/>
    </source>
</evidence>
<dbReference type="Gene3D" id="1.10.287.110">
    <property type="entry name" value="DnaJ domain"/>
    <property type="match status" value="1"/>
</dbReference>
<feature type="domain" description="Myb-like" evidence="11">
    <location>
        <begin position="481"/>
        <end position="527"/>
    </location>
</feature>
<feature type="transmembrane region" description="Helical" evidence="9">
    <location>
        <begin position="166"/>
        <end position="187"/>
    </location>
</feature>
<dbReference type="SMART" id="SM00717">
    <property type="entry name" value="SANT"/>
    <property type="match status" value="2"/>
</dbReference>
<dbReference type="InterPro" id="IPR052606">
    <property type="entry name" value="DnaJ_domain_protein"/>
</dbReference>
<dbReference type="PROSITE" id="PS50076">
    <property type="entry name" value="DNAJ_2"/>
    <property type="match status" value="1"/>
</dbReference>
<feature type="non-terminal residue" evidence="12">
    <location>
        <position position="528"/>
    </location>
</feature>
<dbReference type="Pfam" id="PF23082">
    <property type="entry name" value="Myb_DNA-binding_2"/>
    <property type="match status" value="1"/>
</dbReference>
<protein>
    <submittedName>
        <fullName evidence="12">DnaJ homolog subfamily C member 1like [Nasonia vitripennis]</fullName>
    </submittedName>
</protein>
<dbReference type="CDD" id="cd00167">
    <property type="entry name" value="SANT"/>
    <property type="match status" value="1"/>
</dbReference>
<sequence length="528" mass="61306">MYIDDADDEAMLTLKGLLKVLAAPISCSRSETHNMLGVRSFCILLILAFYSSVTQAQGGWSQDEMEIFDLVEEVDKNFYEFMSLSPDASSAEVRKAYRRLSLQLHPDKNPAPDAALQFRLLAGIYEVLKESSRREIYDRVLVEGLPSWKNPIFYYRRVRKMGLAEGVAYLFVIVSFCQYLINWAAYWERGFTFREVVSAQNKRKRSKIKSDIPAEHEESILGPKPTFWDTLPFQLFRGGKYLMFNLPYLPKYVYEIYSERCRLQKEEEERIAEEEEAIRRKEEEKKERKEQKAKRKRVYREEAPDKAEKVIEQKVKVLEAEKVFNQPANALQIWTDDDLARLAKLMKKFPGGVRDRWERIAEIMERLPWEVTKMAQKVKEMGYCVPISNSTQGNVLENDKLVSDNCLPESYPGSEATQSSIEDSENDDDEEYGVYKLETRDTSEIVEVKTKTKTKGGKLGSIESSTNEKEGLQISPEIEIWSQQQQKELESALLNFPKGISERWDRISAKVHGKTKQQCMIRYKTIVE</sequence>
<dbReference type="InterPro" id="IPR009057">
    <property type="entry name" value="Homeodomain-like_sf"/>
</dbReference>
<comment type="subcellular location">
    <subcellularLocation>
        <location evidence="6">Endomembrane system</location>
        <topology evidence="6">Single-pass membrane protein</topology>
    </subcellularLocation>
    <subcellularLocation>
        <location evidence="1">Nucleus</location>
    </subcellularLocation>
</comment>
<name>A0A0K2UCV7_LEPSM</name>
<reference evidence="12" key="1">
    <citation type="submission" date="2014-05" db="EMBL/GenBank/DDBJ databases">
        <authorList>
            <person name="Chronopoulou M."/>
        </authorList>
    </citation>
    <scope>NUCLEOTIDE SEQUENCE</scope>
    <source>
        <tissue evidence="12">Whole organism</tissue>
    </source>
</reference>
<dbReference type="SMART" id="SM00271">
    <property type="entry name" value="DnaJ"/>
    <property type="match status" value="1"/>
</dbReference>
<evidence type="ECO:0000256" key="5">
    <source>
        <dbReference type="ARBA" id="ARBA00023136"/>
    </source>
</evidence>
<feature type="region of interest" description="Disordered" evidence="8">
    <location>
        <begin position="403"/>
        <end position="429"/>
    </location>
</feature>
<evidence type="ECO:0000256" key="6">
    <source>
        <dbReference type="ARBA" id="ARBA00037847"/>
    </source>
</evidence>
<dbReference type="InterPro" id="IPR036869">
    <property type="entry name" value="J_dom_sf"/>
</dbReference>
<dbReference type="GO" id="GO:0012505">
    <property type="term" value="C:endomembrane system"/>
    <property type="evidence" value="ECO:0007669"/>
    <property type="project" value="UniProtKB-SubCell"/>
</dbReference>
<dbReference type="Pfam" id="PF00226">
    <property type="entry name" value="DnaJ"/>
    <property type="match status" value="1"/>
</dbReference>
<dbReference type="PANTHER" id="PTHR44653">
    <property type="entry name" value="DNAJ HOMOLOG SUBFAMILY C MEMBER 1"/>
    <property type="match status" value="1"/>
</dbReference>
<dbReference type="GO" id="GO:0005634">
    <property type="term" value="C:nucleus"/>
    <property type="evidence" value="ECO:0007669"/>
    <property type="project" value="UniProtKB-SubCell"/>
</dbReference>
<keyword evidence="3" id="KW-0732">Signal</keyword>
<proteinExistence type="predicted"/>
<organism evidence="12">
    <name type="scientific">Lepeophtheirus salmonis</name>
    <name type="common">Salmon louse</name>
    <name type="synonym">Caligus salmonis</name>
    <dbReference type="NCBI Taxonomy" id="72036"/>
    <lineage>
        <taxon>Eukaryota</taxon>
        <taxon>Metazoa</taxon>
        <taxon>Ecdysozoa</taxon>
        <taxon>Arthropoda</taxon>
        <taxon>Crustacea</taxon>
        <taxon>Multicrustacea</taxon>
        <taxon>Hexanauplia</taxon>
        <taxon>Copepoda</taxon>
        <taxon>Siphonostomatoida</taxon>
        <taxon>Caligidae</taxon>
        <taxon>Lepeophtheirus</taxon>
    </lineage>
</organism>
<dbReference type="InterPro" id="IPR001623">
    <property type="entry name" value="DnaJ_domain"/>
</dbReference>
<dbReference type="OrthoDB" id="1420887at2759"/>
<dbReference type="PRINTS" id="PR00625">
    <property type="entry name" value="JDOMAIN"/>
</dbReference>
<feature type="domain" description="J" evidence="10">
    <location>
        <begin position="77"/>
        <end position="141"/>
    </location>
</feature>
<keyword evidence="5 9" id="KW-0472">Membrane</keyword>
<evidence type="ECO:0000259" key="10">
    <source>
        <dbReference type="PROSITE" id="PS50076"/>
    </source>
</evidence>